<dbReference type="Proteomes" id="UP000032180">
    <property type="component" value="Chromosome 5"/>
</dbReference>
<keyword evidence="3" id="KW-1185">Reference proteome</keyword>
<dbReference type="HOGENOM" id="CLU_101959_0_0_1"/>
<dbReference type="Gramene" id="LPERR05G11960.1">
    <property type="protein sequence ID" value="LPERR05G11960.1"/>
    <property type="gene ID" value="LPERR05G11960"/>
</dbReference>
<dbReference type="EnsemblPlants" id="LPERR05G11960.1">
    <property type="protein sequence ID" value="LPERR05G11960.1"/>
    <property type="gene ID" value="LPERR05G11960"/>
</dbReference>
<feature type="region of interest" description="Disordered" evidence="1">
    <location>
        <begin position="1"/>
        <end position="23"/>
    </location>
</feature>
<proteinExistence type="predicted"/>
<evidence type="ECO:0000313" key="2">
    <source>
        <dbReference type="EnsemblPlants" id="LPERR05G11960.1"/>
    </source>
</evidence>
<evidence type="ECO:0000313" key="3">
    <source>
        <dbReference type="Proteomes" id="UP000032180"/>
    </source>
</evidence>
<protein>
    <submittedName>
        <fullName evidence="2">Uncharacterized protein</fullName>
    </submittedName>
</protein>
<name>A0A0D9WG31_9ORYZ</name>
<feature type="compositionally biased region" description="Polar residues" evidence="1">
    <location>
        <begin position="1"/>
        <end position="15"/>
    </location>
</feature>
<reference evidence="3" key="2">
    <citation type="submission" date="2013-12" db="EMBL/GenBank/DDBJ databases">
        <authorList>
            <person name="Yu Y."/>
            <person name="Lee S."/>
            <person name="de Baynast K."/>
            <person name="Wissotski M."/>
            <person name="Liu L."/>
            <person name="Talag J."/>
            <person name="Goicoechea J."/>
            <person name="Angelova A."/>
            <person name="Jetty R."/>
            <person name="Kudrna D."/>
            <person name="Golser W."/>
            <person name="Rivera L."/>
            <person name="Zhang J."/>
            <person name="Wing R."/>
        </authorList>
    </citation>
    <scope>NUCLEOTIDE SEQUENCE</scope>
</reference>
<sequence>MGQGSSSPVARTPTPSLYGFPAGETPESRFAKYLEDYRKKLRAPGAGMEFADFRFVKLQDVIDEEAVPLPPLLSVMNELPGSSPTYCCYFMPVTKKQANLKLGGIYLPVCGDAARARHILDGLTDDELDEVIDDGYDGDDGLMVPVFDEEGRQYDFRLGYSEDAFGGSFVLVGAGGDYQRFMENNNVVRDVHELGKDVSLLAFTFRTQAPLVKYKHKKDDSTSCTLCMAIVLR</sequence>
<reference evidence="2" key="3">
    <citation type="submission" date="2015-04" db="UniProtKB">
        <authorList>
            <consortium name="EnsemblPlants"/>
        </authorList>
    </citation>
    <scope>IDENTIFICATION</scope>
</reference>
<reference evidence="2 3" key="1">
    <citation type="submission" date="2012-08" db="EMBL/GenBank/DDBJ databases">
        <title>Oryza genome evolution.</title>
        <authorList>
            <person name="Wing R.A."/>
        </authorList>
    </citation>
    <scope>NUCLEOTIDE SEQUENCE</scope>
</reference>
<accession>A0A0D9WG31</accession>
<dbReference type="AlphaFoldDB" id="A0A0D9WG31"/>
<organism evidence="2 3">
    <name type="scientific">Leersia perrieri</name>
    <dbReference type="NCBI Taxonomy" id="77586"/>
    <lineage>
        <taxon>Eukaryota</taxon>
        <taxon>Viridiplantae</taxon>
        <taxon>Streptophyta</taxon>
        <taxon>Embryophyta</taxon>
        <taxon>Tracheophyta</taxon>
        <taxon>Spermatophyta</taxon>
        <taxon>Magnoliopsida</taxon>
        <taxon>Liliopsida</taxon>
        <taxon>Poales</taxon>
        <taxon>Poaceae</taxon>
        <taxon>BOP clade</taxon>
        <taxon>Oryzoideae</taxon>
        <taxon>Oryzeae</taxon>
        <taxon>Oryzinae</taxon>
        <taxon>Leersia</taxon>
    </lineage>
</organism>
<evidence type="ECO:0000256" key="1">
    <source>
        <dbReference type="SAM" id="MobiDB-lite"/>
    </source>
</evidence>